<dbReference type="Gene3D" id="3.80.10.10">
    <property type="entry name" value="Ribonuclease Inhibitor"/>
    <property type="match status" value="1"/>
</dbReference>
<keyword evidence="9" id="KW-0611">Plant defense</keyword>
<evidence type="ECO:0000259" key="18">
    <source>
        <dbReference type="Pfam" id="PF08263"/>
    </source>
</evidence>
<dbReference type="FunFam" id="3.80.10.10:FF:000400">
    <property type="entry name" value="Nuclear pore complex protein NUP107"/>
    <property type="match status" value="1"/>
</dbReference>
<comment type="subcellular location">
    <subcellularLocation>
        <location evidence="14">Endomembrane system</location>
        <topology evidence="14">Single-pass type I membrane protein</topology>
    </subcellularLocation>
    <subcellularLocation>
        <location evidence="1">Membrane</location>
        <topology evidence="1">Peripheral membrane protein</topology>
    </subcellularLocation>
    <subcellularLocation>
        <location evidence="2">Secreted</location>
        <location evidence="2">Cell wall</location>
    </subcellularLocation>
</comment>
<dbReference type="InterPro" id="IPR032675">
    <property type="entry name" value="LRR_dom_sf"/>
</dbReference>
<evidence type="ECO:0000256" key="1">
    <source>
        <dbReference type="ARBA" id="ARBA00004170"/>
    </source>
</evidence>
<evidence type="ECO:0000256" key="9">
    <source>
        <dbReference type="ARBA" id="ARBA00022821"/>
    </source>
</evidence>
<dbReference type="Gene3D" id="3.30.200.20">
    <property type="entry name" value="Phosphorylase Kinase, domain 1"/>
    <property type="match status" value="1"/>
</dbReference>
<evidence type="ECO:0000256" key="12">
    <source>
        <dbReference type="ARBA" id="ARBA00023157"/>
    </source>
</evidence>
<dbReference type="InterPro" id="IPR013210">
    <property type="entry name" value="LRR_N_plant-typ"/>
</dbReference>
<evidence type="ECO:0000256" key="4">
    <source>
        <dbReference type="ARBA" id="ARBA00022525"/>
    </source>
</evidence>
<dbReference type="PANTHER" id="PTHR46084:SF4">
    <property type="entry name" value="PROTEIN KINASE DOMAIN-CONTAINING PROTEIN"/>
    <property type="match status" value="1"/>
</dbReference>
<sequence length="414" mass="45656">MNLSAAFWFVSVCFLFLNLSLCCYSLNDEGNTLLKLKERITSDPFDALSTWVDDEASLDPCHWFGVECADREVVVLNLKDLCLEGTLSPELMNLVHIKSIILRNNSFYGTIPEEIVGLKELEILDLGYNNFSGHLDANFEHSISSLAILLLDNNEHLAGFSPKINELKMLSECQVDENQLTNAANMASCSERSIKWHVHENEGPRSLLEHHKLHRPPYHYHRNHTSPLYRPSPSHSPSVAAPPPVPSLDSPDQNASDSPNQNALDSPDQNASDSPPQSIASKKNQVPIFAGVIIGSAVFLVISTIGIYLCKTNKVSIVKPWTTGISGQLQKALVTGVPKLKRIDLEAACEDFSNVIGNSPIGTLYKGTLSSGVEIAVASVSMTLSKTWTKNLEAQFRKKVINIKLKFKHISTLT</sequence>
<evidence type="ECO:0000256" key="16">
    <source>
        <dbReference type="SAM" id="Phobius"/>
    </source>
</evidence>
<organism evidence="19 20">
    <name type="scientific">Pisum sativum</name>
    <name type="common">Garden pea</name>
    <name type="synonym">Lathyrus oleraceus</name>
    <dbReference type="NCBI Taxonomy" id="3888"/>
    <lineage>
        <taxon>Eukaryota</taxon>
        <taxon>Viridiplantae</taxon>
        <taxon>Streptophyta</taxon>
        <taxon>Embryophyta</taxon>
        <taxon>Tracheophyta</taxon>
        <taxon>Spermatophyta</taxon>
        <taxon>Magnoliopsida</taxon>
        <taxon>eudicotyledons</taxon>
        <taxon>Gunneridae</taxon>
        <taxon>Pentapetalae</taxon>
        <taxon>rosids</taxon>
        <taxon>fabids</taxon>
        <taxon>Fabales</taxon>
        <taxon>Fabaceae</taxon>
        <taxon>Papilionoideae</taxon>
        <taxon>50 kb inversion clade</taxon>
        <taxon>NPAAA clade</taxon>
        <taxon>Hologalegina</taxon>
        <taxon>IRL clade</taxon>
        <taxon>Fabeae</taxon>
        <taxon>Lathyrus</taxon>
    </lineage>
</organism>
<proteinExistence type="inferred from homology"/>
<feature type="compositionally biased region" description="Polar residues" evidence="15">
    <location>
        <begin position="253"/>
        <end position="280"/>
    </location>
</feature>
<dbReference type="SUPFAM" id="SSF52058">
    <property type="entry name" value="L domain-like"/>
    <property type="match status" value="1"/>
</dbReference>
<dbReference type="Pfam" id="PF08263">
    <property type="entry name" value="LRRNT_2"/>
    <property type="match status" value="1"/>
</dbReference>
<dbReference type="AlphaFoldDB" id="A0A9D4Y941"/>
<evidence type="ECO:0000256" key="2">
    <source>
        <dbReference type="ARBA" id="ARBA00004191"/>
    </source>
</evidence>
<feature type="transmembrane region" description="Helical" evidence="16">
    <location>
        <begin position="288"/>
        <end position="310"/>
    </location>
</feature>
<evidence type="ECO:0000256" key="13">
    <source>
        <dbReference type="ARBA" id="ARBA00038043"/>
    </source>
</evidence>
<feature type="region of interest" description="Disordered" evidence="15">
    <location>
        <begin position="217"/>
        <end position="280"/>
    </location>
</feature>
<feature type="chain" id="PRO_5038757982" description="Leucine-rich repeat-containing N-terminal plant-type domain-containing protein" evidence="17">
    <location>
        <begin position="26"/>
        <end position="414"/>
    </location>
</feature>
<dbReference type="Gramene" id="Psat02G0105200-T2">
    <property type="protein sequence ID" value="KAI5434043.1"/>
    <property type="gene ID" value="KIW84_021052"/>
</dbReference>
<comment type="similarity">
    <text evidence="13">Belongs to the polygalacturonase-inhibiting protein family.</text>
</comment>
<keyword evidence="12" id="KW-1015">Disulfide bond</keyword>
<dbReference type="GO" id="GO:0012505">
    <property type="term" value="C:endomembrane system"/>
    <property type="evidence" value="ECO:0007669"/>
    <property type="project" value="UniProtKB-SubCell"/>
</dbReference>
<dbReference type="EMBL" id="JAMSHJ010000002">
    <property type="protein sequence ID" value="KAI5434043.1"/>
    <property type="molecule type" value="Genomic_DNA"/>
</dbReference>
<dbReference type="GO" id="GO:0016020">
    <property type="term" value="C:membrane"/>
    <property type="evidence" value="ECO:0007669"/>
    <property type="project" value="UniProtKB-SubCell"/>
</dbReference>
<reference evidence="19 20" key="1">
    <citation type="journal article" date="2022" name="Nat. Genet.">
        <title>Improved pea reference genome and pan-genome highlight genomic features and evolutionary characteristics.</title>
        <authorList>
            <person name="Yang T."/>
            <person name="Liu R."/>
            <person name="Luo Y."/>
            <person name="Hu S."/>
            <person name="Wang D."/>
            <person name="Wang C."/>
            <person name="Pandey M.K."/>
            <person name="Ge S."/>
            <person name="Xu Q."/>
            <person name="Li N."/>
            <person name="Li G."/>
            <person name="Huang Y."/>
            <person name="Saxena R.K."/>
            <person name="Ji Y."/>
            <person name="Li M."/>
            <person name="Yan X."/>
            <person name="He Y."/>
            <person name="Liu Y."/>
            <person name="Wang X."/>
            <person name="Xiang C."/>
            <person name="Varshney R.K."/>
            <person name="Ding H."/>
            <person name="Gao S."/>
            <person name="Zong X."/>
        </authorList>
    </citation>
    <scope>NUCLEOTIDE SEQUENCE [LARGE SCALE GENOMIC DNA]</scope>
    <source>
        <strain evidence="19 20">cv. Zhongwan 6</strain>
    </source>
</reference>
<evidence type="ECO:0000256" key="14">
    <source>
        <dbReference type="ARBA" id="ARBA00046288"/>
    </source>
</evidence>
<evidence type="ECO:0000256" key="10">
    <source>
        <dbReference type="ARBA" id="ARBA00022989"/>
    </source>
</evidence>
<keyword evidence="20" id="KW-1185">Reference proteome</keyword>
<feature type="signal peptide" evidence="17">
    <location>
        <begin position="1"/>
        <end position="25"/>
    </location>
</feature>
<gene>
    <name evidence="19" type="ORF">KIW84_021052</name>
</gene>
<keyword evidence="10 16" id="KW-1133">Transmembrane helix</keyword>
<evidence type="ECO:0000256" key="6">
    <source>
        <dbReference type="ARBA" id="ARBA00022692"/>
    </source>
</evidence>
<evidence type="ECO:0000256" key="11">
    <source>
        <dbReference type="ARBA" id="ARBA00023136"/>
    </source>
</evidence>
<evidence type="ECO:0000313" key="19">
    <source>
        <dbReference type="EMBL" id="KAI5434043.1"/>
    </source>
</evidence>
<evidence type="ECO:0000256" key="3">
    <source>
        <dbReference type="ARBA" id="ARBA00022512"/>
    </source>
</evidence>
<keyword evidence="8" id="KW-0677">Repeat</keyword>
<evidence type="ECO:0000256" key="5">
    <source>
        <dbReference type="ARBA" id="ARBA00022614"/>
    </source>
</evidence>
<keyword evidence="5" id="KW-0433">Leucine-rich repeat</keyword>
<keyword evidence="3" id="KW-0134">Cell wall</keyword>
<feature type="domain" description="Leucine-rich repeat-containing N-terminal plant-type" evidence="18">
    <location>
        <begin position="26"/>
        <end position="68"/>
    </location>
</feature>
<name>A0A9D4Y941_PEA</name>
<protein>
    <recommendedName>
        <fullName evidence="18">Leucine-rich repeat-containing N-terminal plant-type domain-containing protein</fullName>
    </recommendedName>
</protein>
<evidence type="ECO:0000256" key="15">
    <source>
        <dbReference type="SAM" id="MobiDB-lite"/>
    </source>
</evidence>
<evidence type="ECO:0000256" key="17">
    <source>
        <dbReference type="SAM" id="SignalP"/>
    </source>
</evidence>
<keyword evidence="6 16" id="KW-0812">Transmembrane</keyword>
<comment type="caution">
    <text evidence="19">The sequence shown here is derived from an EMBL/GenBank/DDBJ whole genome shotgun (WGS) entry which is preliminary data.</text>
</comment>
<dbReference type="PANTHER" id="PTHR46084">
    <property type="entry name" value="PROTEIN MALE DISCOVERER 2"/>
    <property type="match status" value="1"/>
</dbReference>
<keyword evidence="4" id="KW-0964">Secreted</keyword>
<keyword evidence="7 17" id="KW-0732">Signal</keyword>
<keyword evidence="11 16" id="KW-0472">Membrane</keyword>
<accession>A0A9D4Y941</accession>
<evidence type="ECO:0000313" key="20">
    <source>
        <dbReference type="Proteomes" id="UP001058974"/>
    </source>
</evidence>
<dbReference type="GO" id="GO:0006952">
    <property type="term" value="P:defense response"/>
    <property type="evidence" value="ECO:0007669"/>
    <property type="project" value="UniProtKB-KW"/>
</dbReference>
<evidence type="ECO:0000256" key="8">
    <source>
        <dbReference type="ARBA" id="ARBA00022737"/>
    </source>
</evidence>
<dbReference type="Proteomes" id="UP001058974">
    <property type="component" value="Chromosome 2"/>
</dbReference>
<evidence type="ECO:0000256" key="7">
    <source>
        <dbReference type="ARBA" id="ARBA00022729"/>
    </source>
</evidence>